<keyword evidence="2 3" id="KW-0418">Kinase</keyword>
<comment type="similarity">
    <text evidence="1 2">Belongs to the fructosamine kinase family.</text>
</comment>
<dbReference type="InterPro" id="IPR011009">
    <property type="entry name" value="Kinase-like_dom_sf"/>
</dbReference>
<proteinExistence type="inferred from homology"/>
<dbReference type="InterPro" id="IPR016477">
    <property type="entry name" value="Fructo-/Ketosamine-3-kinase"/>
</dbReference>
<evidence type="ECO:0000256" key="1">
    <source>
        <dbReference type="ARBA" id="ARBA00009460"/>
    </source>
</evidence>
<comment type="caution">
    <text evidence="3">The sequence shown here is derived from an EMBL/GenBank/DDBJ whole genome shotgun (WGS) entry which is preliminary data.</text>
</comment>
<reference evidence="3 4" key="1">
    <citation type="submission" date="2018-03" db="EMBL/GenBank/DDBJ databases">
        <title>Genomic Encyclopedia of Archaeal and Bacterial Type Strains, Phase II (KMG-II): from individual species to whole genera.</title>
        <authorList>
            <person name="Goeker M."/>
        </authorList>
    </citation>
    <scope>NUCLEOTIDE SEQUENCE [LARGE SCALE GENOMIC DNA]</scope>
    <source>
        <strain evidence="3 4">DSM 27929</strain>
    </source>
</reference>
<accession>A0A2T0WHQ9</accession>
<organism evidence="3 4">
    <name type="scientific">Mongoliibacter ruber</name>
    <dbReference type="NCBI Taxonomy" id="1750599"/>
    <lineage>
        <taxon>Bacteria</taxon>
        <taxon>Pseudomonadati</taxon>
        <taxon>Bacteroidota</taxon>
        <taxon>Cytophagia</taxon>
        <taxon>Cytophagales</taxon>
        <taxon>Cyclobacteriaceae</taxon>
        <taxon>Mongoliibacter</taxon>
    </lineage>
</organism>
<name>A0A2T0WHQ9_9BACT</name>
<dbReference type="AlphaFoldDB" id="A0A2T0WHQ9"/>
<dbReference type="PANTHER" id="PTHR12149">
    <property type="entry name" value="FRUCTOSAMINE 3 KINASE-RELATED PROTEIN"/>
    <property type="match status" value="1"/>
</dbReference>
<sequence>MSTLNWSIRFMFDNSEFFEKAIFLSLGKNIPIQQATLIAAGNINQGVLLETSEGRFFLKTNFETEKDIFDKEAMGLKVLRENTPLEVPLVHGSGRIGEQSFLLMDWIQSGKPNVSYWKELGLGLAQLHMVTQPAFGFHEDNYIASLTQSNNPQTSWADFFVENRLEPMMGKAYYEGLIPLGFYKKFQLIYPLLESIFPNEKPALLHGDLWSGNIIKGKDGNPALIDPAVYYGHREMDLAFSRLFGGFDGEFYEAYNTLFPLEPGFEERESVYNLYPLLVHLLLFGKSYLPGIQKTVQRLLG</sequence>
<keyword evidence="2" id="KW-0808">Transferase</keyword>
<dbReference type="Gene3D" id="3.30.200.20">
    <property type="entry name" value="Phosphorylase Kinase, domain 1"/>
    <property type="match status" value="1"/>
</dbReference>
<dbReference type="EMBL" id="PVTR01000009">
    <property type="protein sequence ID" value="PRY86248.1"/>
    <property type="molecule type" value="Genomic_DNA"/>
</dbReference>
<dbReference type="GO" id="GO:0016301">
    <property type="term" value="F:kinase activity"/>
    <property type="evidence" value="ECO:0007669"/>
    <property type="project" value="UniProtKB-UniRule"/>
</dbReference>
<evidence type="ECO:0000256" key="2">
    <source>
        <dbReference type="PIRNR" id="PIRNR006221"/>
    </source>
</evidence>
<protein>
    <submittedName>
        <fullName evidence="3">Fructosamine-3-kinase</fullName>
    </submittedName>
</protein>
<dbReference type="Gene3D" id="3.90.1200.10">
    <property type="match status" value="1"/>
</dbReference>
<dbReference type="Pfam" id="PF03881">
    <property type="entry name" value="Fructosamin_kin"/>
    <property type="match status" value="1"/>
</dbReference>
<dbReference type="PANTHER" id="PTHR12149:SF8">
    <property type="entry name" value="PROTEIN-RIBULOSAMINE 3-KINASE"/>
    <property type="match status" value="1"/>
</dbReference>
<evidence type="ECO:0000313" key="3">
    <source>
        <dbReference type="EMBL" id="PRY86248.1"/>
    </source>
</evidence>
<dbReference type="PIRSF" id="PIRSF006221">
    <property type="entry name" value="Ketosamine-3-kinase"/>
    <property type="match status" value="1"/>
</dbReference>
<keyword evidence="4" id="KW-1185">Reference proteome</keyword>
<dbReference type="Proteomes" id="UP000238157">
    <property type="component" value="Unassembled WGS sequence"/>
</dbReference>
<dbReference type="SUPFAM" id="SSF56112">
    <property type="entry name" value="Protein kinase-like (PK-like)"/>
    <property type="match status" value="1"/>
</dbReference>
<evidence type="ECO:0000313" key="4">
    <source>
        <dbReference type="Proteomes" id="UP000238157"/>
    </source>
</evidence>
<gene>
    <name evidence="3" type="ORF">CLW00_10994</name>
</gene>